<evidence type="ECO:0000313" key="1">
    <source>
        <dbReference type="EMBL" id="RIB11560.1"/>
    </source>
</evidence>
<accession>A0A397UMU8</accession>
<dbReference type="AlphaFoldDB" id="A0A397UMU8"/>
<protein>
    <submittedName>
        <fullName evidence="1">Uncharacterized protein</fullName>
    </submittedName>
</protein>
<organism evidence="1 2">
    <name type="scientific">Gigaspora rosea</name>
    <dbReference type="NCBI Taxonomy" id="44941"/>
    <lineage>
        <taxon>Eukaryota</taxon>
        <taxon>Fungi</taxon>
        <taxon>Fungi incertae sedis</taxon>
        <taxon>Mucoromycota</taxon>
        <taxon>Glomeromycotina</taxon>
        <taxon>Glomeromycetes</taxon>
        <taxon>Diversisporales</taxon>
        <taxon>Gigasporaceae</taxon>
        <taxon>Gigaspora</taxon>
    </lineage>
</organism>
<proteinExistence type="predicted"/>
<comment type="caution">
    <text evidence="1">The sequence shown here is derived from an EMBL/GenBank/DDBJ whole genome shotgun (WGS) entry which is preliminary data.</text>
</comment>
<evidence type="ECO:0000313" key="2">
    <source>
        <dbReference type="Proteomes" id="UP000266673"/>
    </source>
</evidence>
<reference evidence="1 2" key="1">
    <citation type="submission" date="2018-06" db="EMBL/GenBank/DDBJ databases">
        <title>Comparative genomics reveals the genomic features of Rhizophagus irregularis, R. cerebriforme, R. diaphanum and Gigaspora rosea, and their symbiotic lifestyle signature.</title>
        <authorList>
            <person name="Morin E."/>
            <person name="San Clemente H."/>
            <person name="Chen E.C.H."/>
            <person name="De La Providencia I."/>
            <person name="Hainaut M."/>
            <person name="Kuo A."/>
            <person name="Kohler A."/>
            <person name="Murat C."/>
            <person name="Tang N."/>
            <person name="Roy S."/>
            <person name="Loubradou J."/>
            <person name="Henrissat B."/>
            <person name="Grigoriev I.V."/>
            <person name="Corradi N."/>
            <person name="Roux C."/>
            <person name="Martin F.M."/>
        </authorList>
    </citation>
    <scope>NUCLEOTIDE SEQUENCE [LARGE SCALE GENOMIC DNA]</scope>
    <source>
        <strain evidence="1 2">DAOM 194757</strain>
    </source>
</reference>
<sequence>MVGHCNRKRGVESIEQSGAVITRKMDVDKKKIDKSKRKNAMISSINGEVCEMNDENFENSLEPDVKVTHKIESVNKFDEVVENKLNKDFEMVKLESDVSEDKDANVAEAADEVGEMVRHLIFCVRIGYVTGV</sequence>
<dbReference type="Proteomes" id="UP000266673">
    <property type="component" value="Unassembled WGS sequence"/>
</dbReference>
<name>A0A397UMU8_9GLOM</name>
<keyword evidence="2" id="KW-1185">Reference proteome</keyword>
<gene>
    <name evidence="1" type="ORF">C2G38_2042580</name>
</gene>
<dbReference type="EMBL" id="QKWP01001120">
    <property type="protein sequence ID" value="RIB11560.1"/>
    <property type="molecule type" value="Genomic_DNA"/>
</dbReference>